<dbReference type="EMBL" id="MH536814">
    <property type="protein sequence ID" value="AXH49300.1"/>
    <property type="molecule type" value="Genomic_DNA"/>
</dbReference>
<dbReference type="GeneID" id="55599982"/>
<evidence type="ECO:0000313" key="3">
    <source>
        <dbReference type="Proteomes" id="UP000258408"/>
    </source>
</evidence>
<reference evidence="2 3" key="1">
    <citation type="submission" date="2018-06" db="EMBL/GenBank/DDBJ databases">
        <authorList>
            <person name="Luttrell C.E."/>
            <person name="Myers K.N."/>
            <person name="Simpson A.N."/>
            <person name="Sulollari A."/>
            <person name="Suri N."/>
            <person name="Nayek S."/>
            <person name="Bhuiyan S."/>
            <person name="Smith B.R."/>
            <person name="Hughes L.E."/>
            <person name="Garlena R.A."/>
            <person name="Russell D.A."/>
            <person name="Pope W.H."/>
            <person name="Jacobs-Sera D."/>
            <person name="Hatfull G.F."/>
        </authorList>
    </citation>
    <scope>NUCLEOTIDE SEQUENCE [LARGE SCALE GENOMIC DNA]</scope>
</reference>
<accession>A0A345L1Z8</accession>
<feature type="domain" description="KTSC" evidence="1">
    <location>
        <begin position="16"/>
        <end position="77"/>
    </location>
</feature>
<dbReference type="KEGG" id="vg:55599982"/>
<organism evidence="2 3">
    <name type="scientific">Streptomyces phage Blueeyedbeauty</name>
    <dbReference type="NCBI Taxonomy" id="2250336"/>
    <lineage>
        <taxon>Viruses</taxon>
        <taxon>Duplodnaviria</taxon>
        <taxon>Heunggongvirae</taxon>
        <taxon>Uroviricota</taxon>
        <taxon>Caudoviricetes</taxon>
        <taxon>Stanwilliamsviridae</taxon>
        <taxon>Loccivirinae</taxon>
        <taxon>Annadreamyvirus</taxon>
        <taxon>Annadreamyvirus blueeyedbeauty</taxon>
    </lineage>
</organism>
<evidence type="ECO:0000313" key="2">
    <source>
        <dbReference type="EMBL" id="AXH49300.1"/>
    </source>
</evidence>
<name>A0A345L1Z8_9CAUD</name>
<proteinExistence type="predicted"/>
<gene>
    <name evidence="2" type="primary">192</name>
    <name evidence="2" type="ORF">SEA_BLUEEYEDBEAUTY_192</name>
</gene>
<dbReference type="RefSeq" id="YP_009839353.1">
    <property type="nucleotide sequence ID" value="NC_048720.1"/>
</dbReference>
<evidence type="ECO:0000259" key="1">
    <source>
        <dbReference type="Pfam" id="PF13619"/>
    </source>
</evidence>
<keyword evidence="3" id="KW-1185">Reference proteome</keyword>
<dbReference type="InterPro" id="IPR025309">
    <property type="entry name" value="KTSC_dom"/>
</dbReference>
<dbReference type="Proteomes" id="UP000258408">
    <property type="component" value="Segment"/>
</dbReference>
<sequence length="157" mass="17701">MKTTRFEYTHKTEVDSSLAQAVYYNENDQTMAIEFHELSYAYAGSAIYGEVPKAFYEGFVTVDSIGKTYNGFVKKTFPNIVQGTVYDVEYVDLNEVSAPISDQKEASHRYMVKGYVRHSGTFTAGNLEEARELFLDSLTEDGYDGSDLAVTEVYIVE</sequence>
<protein>
    <recommendedName>
        <fullName evidence="1">KTSC domain-containing protein</fullName>
    </recommendedName>
</protein>
<dbReference type="Pfam" id="PF13619">
    <property type="entry name" value="KTSC"/>
    <property type="match status" value="1"/>
</dbReference>